<organism evidence="3 4">
    <name type="scientific">Lignipirellula cremea</name>
    <dbReference type="NCBI Taxonomy" id="2528010"/>
    <lineage>
        <taxon>Bacteria</taxon>
        <taxon>Pseudomonadati</taxon>
        <taxon>Planctomycetota</taxon>
        <taxon>Planctomycetia</taxon>
        <taxon>Pirellulales</taxon>
        <taxon>Pirellulaceae</taxon>
        <taxon>Lignipirellula</taxon>
    </lineage>
</organism>
<evidence type="ECO:0000313" key="3">
    <source>
        <dbReference type="EMBL" id="QDU93761.1"/>
    </source>
</evidence>
<evidence type="ECO:0000313" key="4">
    <source>
        <dbReference type="Proteomes" id="UP000317648"/>
    </source>
</evidence>
<dbReference type="Gene3D" id="1.25.10.10">
    <property type="entry name" value="Leucine-rich Repeat Variant"/>
    <property type="match status" value="1"/>
</dbReference>
<feature type="chain" id="PRO_5022164262" description="HEAT repeat protein" evidence="2">
    <location>
        <begin position="23"/>
        <end position="179"/>
    </location>
</feature>
<dbReference type="Proteomes" id="UP000317648">
    <property type="component" value="Chromosome"/>
</dbReference>
<dbReference type="PROSITE" id="PS51257">
    <property type="entry name" value="PROKAR_LIPOPROTEIN"/>
    <property type="match status" value="1"/>
</dbReference>
<keyword evidence="2" id="KW-0732">Signal</keyword>
<accession>A0A518DPJ5</accession>
<dbReference type="KEGG" id="lcre:Pla8534_15440"/>
<name>A0A518DPJ5_9BACT</name>
<dbReference type="SUPFAM" id="SSF48371">
    <property type="entry name" value="ARM repeat"/>
    <property type="match status" value="1"/>
</dbReference>
<feature type="compositionally biased region" description="Basic and acidic residues" evidence="1">
    <location>
        <begin position="43"/>
        <end position="56"/>
    </location>
</feature>
<evidence type="ECO:0000256" key="1">
    <source>
        <dbReference type="SAM" id="MobiDB-lite"/>
    </source>
</evidence>
<feature type="region of interest" description="Disordered" evidence="1">
    <location>
        <begin position="19"/>
        <end position="98"/>
    </location>
</feature>
<keyword evidence="4" id="KW-1185">Reference proteome</keyword>
<protein>
    <recommendedName>
        <fullName evidence="5">HEAT repeat protein</fullName>
    </recommendedName>
</protein>
<evidence type="ECO:0008006" key="5">
    <source>
        <dbReference type="Google" id="ProtNLM"/>
    </source>
</evidence>
<dbReference type="Pfam" id="PF13646">
    <property type="entry name" value="HEAT_2"/>
    <property type="match status" value="1"/>
</dbReference>
<feature type="signal peptide" evidence="2">
    <location>
        <begin position="1"/>
        <end position="22"/>
    </location>
</feature>
<dbReference type="EMBL" id="CP036433">
    <property type="protein sequence ID" value="QDU93761.1"/>
    <property type="molecule type" value="Genomic_DNA"/>
</dbReference>
<evidence type="ECO:0000256" key="2">
    <source>
        <dbReference type="SAM" id="SignalP"/>
    </source>
</evidence>
<sequence length="179" mass="18407" precursor="true">MSRTLACLLLAAMLIGCTEKPAAPTDPPKKTPTTQPAPPTDVKPTDVKPTDVKPTETDPPEGEPIIEPLDTDPPAAKPEVKQPPATVDPPGIARLGDPAQRDAAVAEYVAQGEAAAPELIQALESGDPQVRAGAAFALSRLGPKAKSALPALEQVSKSDPDDVARSAADFAIIAISGKE</sequence>
<dbReference type="AlphaFoldDB" id="A0A518DPJ5"/>
<reference evidence="3 4" key="1">
    <citation type="submission" date="2019-02" db="EMBL/GenBank/DDBJ databases">
        <title>Deep-cultivation of Planctomycetes and their phenomic and genomic characterization uncovers novel biology.</title>
        <authorList>
            <person name="Wiegand S."/>
            <person name="Jogler M."/>
            <person name="Boedeker C."/>
            <person name="Pinto D."/>
            <person name="Vollmers J."/>
            <person name="Rivas-Marin E."/>
            <person name="Kohn T."/>
            <person name="Peeters S.H."/>
            <person name="Heuer A."/>
            <person name="Rast P."/>
            <person name="Oberbeckmann S."/>
            <person name="Bunk B."/>
            <person name="Jeske O."/>
            <person name="Meyerdierks A."/>
            <person name="Storesund J.E."/>
            <person name="Kallscheuer N."/>
            <person name="Luecker S."/>
            <person name="Lage O.M."/>
            <person name="Pohl T."/>
            <person name="Merkel B.J."/>
            <person name="Hornburger P."/>
            <person name="Mueller R.-W."/>
            <person name="Bruemmer F."/>
            <person name="Labrenz M."/>
            <person name="Spormann A.M."/>
            <person name="Op den Camp H."/>
            <person name="Overmann J."/>
            <person name="Amann R."/>
            <person name="Jetten M.S.M."/>
            <person name="Mascher T."/>
            <person name="Medema M.H."/>
            <person name="Devos D.P."/>
            <person name="Kaster A.-K."/>
            <person name="Ovreas L."/>
            <person name="Rohde M."/>
            <person name="Galperin M.Y."/>
            <person name="Jogler C."/>
        </authorList>
    </citation>
    <scope>NUCLEOTIDE SEQUENCE [LARGE SCALE GENOMIC DNA]</scope>
    <source>
        <strain evidence="3 4">Pla85_3_4</strain>
    </source>
</reference>
<dbReference type="InterPro" id="IPR016024">
    <property type="entry name" value="ARM-type_fold"/>
</dbReference>
<gene>
    <name evidence="3" type="ORF">Pla8534_15440</name>
</gene>
<dbReference type="InterPro" id="IPR011989">
    <property type="entry name" value="ARM-like"/>
</dbReference>
<proteinExistence type="predicted"/>
<dbReference type="RefSeq" id="WP_197443079.1">
    <property type="nucleotide sequence ID" value="NZ_CP036433.1"/>
</dbReference>